<dbReference type="InterPro" id="IPR006311">
    <property type="entry name" value="TAT_signal"/>
</dbReference>
<dbReference type="InterPro" id="IPR011811">
    <property type="entry name" value="Peptidase_S51_cyanophycinase"/>
</dbReference>
<evidence type="ECO:0000256" key="5">
    <source>
        <dbReference type="ARBA" id="ARBA00015719"/>
    </source>
</evidence>
<proteinExistence type="inferred from homology"/>
<evidence type="ECO:0000313" key="10">
    <source>
        <dbReference type="EMBL" id="TSE35812.1"/>
    </source>
</evidence>
<dbReference type="GO" id="GO:0004180">
    <property type="term" value="F:carboxypeptidase activity"/>
    <property type="evidence" value="ECO:0007669"/>
    <property type="project" value="UniProtKB-KW"/>
</dbReference>
<protein>
    <recommendedName>
        <fullName evidence="5">Cyanophycinase</fullName>
        <ecNumber evidence="4">3.4.15.6</ecNumber>
    </recommendedName>
</protein>
<keyword evidence="10" id="KW-0121">Carboxypeptidase</keyword>
<dbReference type="Gene3D" id="3.40.50.880">
    <property type="match status" value="1"/>
</dbReference>
<reference evidence="10 11" key="1">
    <citation type="submission" date="2019-07" db="EMBL/GenBank/DDBJ databases">
        <title>Tepidimonas fonticaldi AT-A2 draft genome.</title>
        <authorList>
            <person name="Da Costa M.S."/>
            <person name="Froufe H.J.C."/>
            <person name="Egas C."/>
            <person name="Albuquerque L."/>
        </authorList>
    </citation>
    <scope>NUCLEOTIDE SEQUENCE [LARGE SCALE GENOMIC DNA]</scope>
    <source>
        <strain evidence="10 11">AT-A2</strain>
    </source>
</reference>
<sequence>MPTRRDCVLGLAGGLAAGLTGLMGLPGAGYATPARRRYGHLIAVGGAEDRQRDRLILRRFIELSGGPQARLLLLTAASGDPAGAWEGYRSVFAELGAQRVEPIDFRTAEEANDPAAVQRILDADGVYISGGDQRRLMSVLWESQAARALHLAFHVRGCCIGGTSAGAAALSRQMLAIGEPTLRPYRDAVSLDIGLGLLASAIIDQHFNERHRLGRLLSALALRPDLLGVGIDEDTALVIERGRSIEVLGNGAVTLVDGRQMRSNVREVDPEEPLTLLDVRVHLLPAGTRYEVVDTDPDTPAPPPALRQALELLVRPGPIRG</sequence>
<evidence type="ECO:0000256" key="7">
    <source>
        <dbReference type="ARBA" id="ARBA00022801"/>
    </source>
</evidence>
<evidence type="ECO:0000256" key="1">
    <source>
        <dbReference type="ARBA" id="ARBA00001092"/>
    </source>
</evidence>
<evidence type="ECO:0000256" key="4">
    <source>
        <dbReference type="ARBA" id="ARBA00013115"/>
    </source>
</evidence>
<dbReference type="EC" id="3.4.15.6" evidence="4"/>
<keyword evidence="8" id="KW-0720">Serine protease</keyword>
<dbReference type="PANTHER" id="PTHR36175:SF1">
    <property type="entry name" value="CYANOPHYCINASE"/>
    <property type="match status" value="1"/>
</dbReference>
<evidence type="ECO:0000256" key="8">
    <source>
        <dbReference type="ARBA" id="ARBA00022825"/>
    </source>
</evidence>
<accession>A0A554XJ21</accession>
<dbReference type="Pfam" id="PF03575">
    <property type="entry name" value="Peptidase_S51"/>
    <property type="match status" value="1"/>
</dbReference>
<dbReference type="EMBL" id="VJOO01000023">
    <property type="protein sequence ID" value="TSE35812.1"/>
    <property type="molecule type" value="Genomic_DNA"/>
</dbReference>
<evidence type="ECO:0000256" key="9">
    <source>
        <dbReference type="PIRSR" id="PIRSR032067-1"/>
    </source>
</evidence>
<dbReference type="PIRSF" id="PIRSF032067">
    <property type="entry name" value="Cyanophycinase"/>
    <property type="match status" value="1"/>
</dbReference>
<comment type="catalytic activity">
    <reaction evidence="1">
        <text>[L-4-(L-arginin-2-N-yl)aspartate](n) + H2O = [L-4-(L-arginin-2-N-yl)aspartate](n-1) + L-4-(L-arginin-2-N-yl)aspartate</text>
        <dbReference type="Rhea" id="RHEA:12845"/>
        <dbReference type="Rhea" id="RHEA-COMP:13728"/>
        <dbReference type="Rhea" id="RHEA-COMP:13734"/>
        <dbReference type="ChEBI" id="CHEBI:15377"/>
        <dbReference type="ChEBI" id="CHEBI:137986"/>
        <dbReference type="ChEBI" id="CHEBI:137991"/>
        <dbReference type="EC" id="3.4.15.6"/>
    </reaction>
</comment>
<dbReference type="InterPro" id="IPR005320">
    <property type="entry name" value="Peptidase_S51"/>
</dbReference>
<organism evidence="10 11">
    <name type="scientific">Tepidimonas fonticaldi</name>
    <dbReference type="NCBI Taxonomy" id="1101373"/>
    <lineage>
        <taxon>Bacteria</taxon>
        <taxon>Pseudomonadati</taxon>
        <taxon>Pseudomonadota</taxon>
        <taxon>Betaproteobacteria</taxon>
        <taxon>Burkholderiales</taxon>
        <taxon>Tepidimonas</taxon>
    </lineage>
</organism>
<gene>
    <name evidence="10" type="primary">cphB</name>
    <name evidence="10" type="ORF">Tfont_02156</name>
</gene>
<dbReference type="PROSITE" id="PS51318">
    <property type="entry name" value="TAT"/>
    <property type="match status" value="1"/>
</dbReference>
<keyword evidence="7 10" id="KW-0378">Hydrolase</keyword>
<dbReference type="AlphaFoldDB" id="A0A554XJ21"/>
<dbReference type="InterPro" id="IPR029062">
    <property type="entry name" value="Class_I_gatase-like"/>
</dbReference>
<dbReference type="GO" id="GO:0008236">
    <property type="term" value="F:serine-type peptidase activity"/>
    <property type="evidence" value="ECO:0007669"/>
    <property type="project" value="UniProtKB-KW"/>
</dbReference>
<comment type="similarity">
    <text evidence="3">Belongs to the peptidase S51 family.</text>
</comment>
<dbReference type="NCBIfam" id="TIGR02069">
    <property type="entry name" value="cyanophycinase"/>
    <property type="match status" value="1"/>
</dbReference>
<dbReference type="OrthoDB" id="9799980at2"/>
<evidence type="ECO:0000256" key="2">
    <source>
        <dbReference type="ARBA" id="ARBA00002039"/>
    </source>
</evidence>
<dbReference type="PANTHER" id="PTHR36175">
    <property type="entry name" value="CYANOPHYCINASE"/>
    <property type="match status" value="1"/>
</dbReference>
<dbReference type="RefSeq" id="WP_082955267.1">
    <property type="nucleotide sequence ID" value="NZ_LZDH01000006.1"/>
</dbReference>
<dbReference type="Proteomes" id="UP000316388">
    <property type="component" value="Unassembled WGS sequence"/>
</dbReference>
<feature type="active site" description="Charge relay system" evidence="9">
    <location>
        <position position="233"/>
    </location>
</feature>
<comment type="caution">
    <text evidence="10">The sequence shown here is derived from an EMBL/GenBank/DDBJ whole genome shotgun (WGS) entry which is preliminary data.</text>
</comment>
<dbReference type="SUPFAM" id="SSF52317">
    <property type="entry name" value="Class I glutamine amidotransferase-like"/>
    <property type="match status" value="1"/>
</dbReference>
<evidence type="ECO:0000256" key="3">
    <source>
        <dbReference type="ARBA" id="ARBA00006534"/>
    </source>
</evidence>
<dbReference type="GO" id="GO:0008241">
    <property type="term" value="F:peptidyl-dipeptidase activity"/>
    <property type="evidence" value="ECO:0007669"/>
    <property type="project" value="UniProtKB-EC"/>
</dbReference>
<comment type="function">
    <text evidence="2">Exopeptidase that catalyzes the hydrolytic cleavage of multi-L-arginyl-poly-L-aspartic acid (cyanophycin; a water-insoluble reserve polymer) into aspartate-arginine dipeptides.</text>
</comment>
<dbReference type="CDD" id="cd03145">
    <property type="entry name" value="GAT1_cyanophycinase"/>
    <property type="match status" value="1"/>
</dbReference>
<feature type="active site" description="Charge relay system" evidence="9">
    <location>
        <position position="164"/>
    </location>
</feature>
<name>A0A554XJ21_9BURK</name>
<evidence type="ECO:0000256" key="6">
    <source>
        <dbReference type="ARBA" id="ARBA00022670"/>
    </source>
</evidence>
<evidence type="ECO:0000313" key="11">
    <source>
        <dbReference type="Proteomes" id="UP000316388"/>
    </source>
</evidence>
<keyword evidence="6" id="KW-0645">Protease</keyword>
<dbReference type="GO" id="GO:0006508">
    <property type="term" value="P:proteolysis"/>
    <property type="evidence" value="ECO:0007669"/>
    <property type="project" value="UniProtKB-KW"/>
</dbReference>
<feature type="active site" description="Charge relay system" evidence="9">
    <location>
        <position position="206"/>
    </location>
</feature>